<name>A0A2S7SSQ0_9BACT</name>
<dbReference type="EMBL" id="PPSL01000006">
    <property type="protein sequence ID" value="PQJ09556.1"/>
    <property type="molecule type" value="Genomic_DNA"/>
</dbReference>
<dbReference type="AlphaFoldDB" id="A0A2S7SSQ0"/>
<dbReference type="InterPro" id="IPR017026">
    <property type="entry name" value="ImuA"/>
</dbReference>
<dbReference type="SUPFAM" id="SSF52540">
    <property type="entry name" value="P-loop containing nucleoside triphosphate hydrolases"/>
    <property type="match status" value="1"/>
</dbReference>
<dbReference type="OrthoDB" id="836928at2"/>
<comment type="caution">
    <text evidence="1">The sequence shown here is derived from an EMBL/GenBank/DDBJ whole genome shotgun (WGS) entry which is preliminary data.</text>
</comment>
<evidence type="ECO:0000313" key="2">
    <source>
        <dbReference type="Proteomes" id="UP000239872"/>
    </source>
</evidence>
<gene>
    <name evidence="1" type="ORF">CJD36_019280</name>
</gene>
<dbReference type="Gene3D" id="3.40.50.300">
    <property type="entry name" value="P-loop containing nucleotide triphosphate hydrolases"/>
    <property type="match status" value="1"/>
</dbReference>
<sequence length="245" mass="27388">MNEQVAKNDVIRQLQKEVLSLQGNIIPTADQRWKTALGPIEKAFPNSTFPIGAVHEFISNTQENTAATNGFISGLLSGFMKKEGICLWVGTKRTIFPPALIAFGIQPERIIFIDVAKSKEVLWVIEEGLKCNTLIAVVGELQELSFTESRRLQLAVEESRVTGFIHRYKPKSENTVACVSRWKINPLRSIIEDGMPGVGAPRWNVQLAKVRNGKPGSWDVEWTANTFRFLTRTLAIPELETRKAG</sequence>
<protein>
    <submittedName>
        <fullName evidence="1">Error-prone repair protein ImuA</fullName>
    </submittedName>
</protein>
<dbReference type="RefSeq" id="WP_105041005.1">
    <property type="nucleotide sequence ID" value="NZ_PPSL01000006.1"/>
</dbReference>
<dbReference type="Proteomes" id="UP000239872">
    <property type="component" value="Unassembled WGS sequence"/>
</dbReference>
<evidence type="ECO:0000313" key="1">
    <source>
        <dbReference type="EMBL" id="PQJ09556.1"/>
    </source>
</evidence>
<dbReference type="InterPro" id="IPR027417">
    <property type="entry name" value="P-loop_NTPase"/>
</dbReference>
<reference evidence="1 2" key="1">
    <citation type="submission" date="2018-01" db="EMBL/GenBank/DDBJ databases">
        <title>A novel member of the phylum Bacteroidetes isolated from glacier ice.</title>
        <authorList>
            <person name="Liu Q."/>
            <person name="Xin Y.-H."/>
        </authorList>
    </citation>
    <scope>NUCLEOTIDE SEQUENCE [LARGE SCALE GENOMIC DNA]</scope>
    <source>
        <strain evidence="1 2">RB1R16</strain>
    </source>
</reference>
<proteinExistence type="predicted"/>
<dbReference type="PIRSF" id="PIRSF034285">
    <property type="entry name" value="UCP034285"/>
    <property type="match status" value="1"/>
</dbReference>
<accession>A0A2S7SSQ0</accession>
<organism evidence="1 2">
    <name type="scientific">Flavipsychrobacter stenotrophus</name>
    <dbReference type="NCBI Taxonomy" id="2077091"/>
    <lineage>
        <taxon>Bacteria</taxon>
        <taxon>Pseudomonadati</taxon>
        <taxon>Bacteroidota</taxon>
        <taxon>Chitinophagia</taxon>
        <taxon>Chitinophagales</taxon>
        <taxon>Chitinophagaceae</taxon>
        <taxon>Flavipsychrobacter</taxon>
    </lineage>
</organism>
<keyword evidence="2" id="KW-1185">Reference proteome</keyword>